<dbReference type="InterPro" id="IPR029063">
    <property type="entry name" value="SAM-dependent_MTases_sf"/>
</dbReference>
<keyword evidence="3 6" id="KW-0808">Transferase</keyword>
<reference evidence="6 7" key="1">
    <citation type="submission" date="2019-10" db="EMBL/GenBank/DDBJ databases">
        <title>Rubrobacter sp nov SCSIO 52090 isolated from a deep-sea sediment in the South China Sea.</title>
        <authorList>
            <person name="Chen R.W."/>
        </authorList>
    </citation>
    <scope>NUCLEOTIDE SEQUENCE [LARGE SCALE GENOMIC DNA]</scope>
    <source>
        <strain evidence="6 7">SCSIO 52909</strain>
    </source>
</reference>
<dbReference type="InterPro" id="IPR002052">
    <property type="entry name" value="DNA_methylase_N6_adenine_CS"/>
</dbReference>
<evidence type="ECO:0000256" key="3">
    <source>
        <dbReference type="ARBA" id="ARBA00022679"/>
    </source>
</evidence>
<dbReference type="GO" id="GO:0005737">
    <property type="term" value="C:cytoplasm"/>
    <property type="evidence" value="ECO:0007669"/>
    <property type="project" value="TreeGrafter"/>
</dbReference>
<dbReference type="GO" id="GO:0032259">
    <property type="term" value="P:methylation"/>
    <property type="evidence" value="ECO:0007669"/>
    <property type="project" value="UniProtKB-KW"/>
</dbReference>
<dbReference type="KEGG" id="rub:GBA63_17585"/>
<dbReference type="PANTHER" id="PTHR13370">
    <property type="entry name" value="RNA METHYLASE-RELATED"/>
    <property type="match status" value="1"/>
</dbReference>
<comment type="similarity">
    <text evidence="1 4">Belongs to the N(4)/N(6)-methyltransferase family.</text>
</comment>
<evidence type="ECO:0000313" key="7">
    <source>
        <dbReference type="Proteomes" id="UP000501452"/>
    </source>
</evidence>
<evidence type="ECO:0000313" key="6">
    <source>
        <dbReference type="EMBL" id="QIN85248.1"/>
    </source>
</evidence>
<dbReference type="GO" id="GO:0003677">
    <property type="term" value="F:DNA binding"/>
    <property type="evidence" value="ECO:0007669"/>
    <property type="project" value="InterPro"/>
</dbReference>
<feature type="domain" description="DNA methylase N-4/N-6" evidence="5">
    <location>
        <begin position="33"/>
        <end position="248"/>
    </location>
</feature>
<protein>
    <recommendedName>
        <fullName evidence="4">Methyltransferase</fullName>
        <ecNumber evidence="4">2.1.1.-</ecNumber>
    </recommendedName>
</protein>
<evidence type="ECO:0000259" key="5">
    <source>
        <dbReference type="Pfam" id="PF01555"/>
    </source>
</evidence>
<dbReference type="SUPFAM" id="SSF53335">
    <property type="entry name" value="S-adenosyl-L-methionine-dependent methyltransferases"/>
    <property type="match status" value="1"/>
</dbReference>
<dbReference type="Proteomes" id="UP000501452">
    <property type="component" value="Chromosome"/>
</dbReference>
<evidence type="ECO:0000256" key="2">
    <source>
        <dbReference type="ARBA" id="ARBA00022603"/>
    </source>
</evidence>
<keyword evidence="7" id="KW-1185">Reference proteome</keyword>
<dbReference type="GO" id="GO:0008170">
    <property type="term" value="F:N-methyltransferase activity"/>
    <property type="evidence" value="ECO:0007669"/>
    <property type="project" value="InterPro"/>
</dbReference>
<dbReference type="InterPro" id="IPR001091">
    <property type="entry name" value="RM_Methyltransferase"/>
</dbReference>
<dbReference type="REBASE" id="397286">
    <property type="entry name" value="M.Rsp52909ORF17585P"/>
</dbReference>
<dbReference type="PROSITE" id="PS00092">
    <property type="entry name" value="N6_MTASE"/>
    <property type="match status" value="1"/>
</dbReference>
<evidence type="ECO:0000256" key="4">
    <source>
        <dbReference type="RuleBase" id="RU362026"/>
    </source>
</evidence>
<dbReference type="PANTHER" id="PTHR13370:SF3">
    <property type="entry name" value="TRNA (GUANINE(10)-N2)-METHYLTRANSFERASE HOMOLOG"/>
    <property type="match status" value="1"/>
</dbReference>
<proteinExistence type="inferred from homology"/>
<dbReference type="Pfam" id="PF01555">
    <property type="entry name" value="N6_N4_Mtase"/>
    <property type="match status" value="1"/>
</dbReference>
<accession>A0A6G8QFM2</accession>
<keyword evidence="2 6" id="KW-0489">Methyltransferase</keyword>
<dbReference type="EC" id="2.1.1.-" evidence="4"/>
<name>A0A6G8QFM2_9ACTN</name>
<dbReference type="PRINTS" id="PR00508">
    <property type="entry name" value="S21N4MTFRASE"/>
</dbReference>
<evidence type="ECO:0000256" key="1">
    <source>
        <dbReference type="ARBA" id="ARBA00006594"/>
    </source>
</evidence>
<dbReference type="InterPro" id="IPR002941">
    <property type="entry name" value="DNA_methylase_N4/N6"/>
</dbReference>
<dbReference type="AlphaFoldDB" id="A0A6G8QFM2"/>
<gene>
    <name evidence="6" type="ORF">GBA63_17585</name>
</gene>
<dbReference type="EMBL" id="CP045119">
    <property type="protein sequence ID" value="QIN85248.1"/>
    <property type="molecule type" value="Genomic_DNA"/>
</dbReference>
<sequence length="272" mass="29515">MELRELGAFGEPGAMVYLADCVELMRLMPAGSVDAVFADPPYRLSTGGITVKNGRLGSVDKGAWDRSLGSFEKDHAFNVRWLGEADRVLKPGGTIWVSGTHHMIFSIGFALQSLRFRVINSVVWEKPDPPPNALHTAFTHAHETLLWAGKRGARHTFNYDAINSRDPASQVGSVWRIPPPSGREKRHGRHPTQKPLRLVRRALLACTREGDLVFDPFCGSGTTAVAAKELNRSFVGAELEGDYAELAARRIGAAERGGMLEAVYGAGVSPGG</sequence>
<organism evidence="6 7">
    <name type="scientific">Rubrobacter tropicus</name>
    <dbReference type="NCBI Taxonomy" id="2653851"/>
    <lineage>
        <taxon>Bacteria</taxon>
        <taxon>Bacillati</taxon>
        <taxon>Actinomycetota</taxon>
        <taxon>Rubrobacteria</taxon>
        <taxon>Rubrobacterales</taxon>
        <taxon>Rubrobacteraceae</taxon>
        <taxon>Rubrobacter</taxon>
    </lineage>
</organism>
<dbReference type="Gene3D" id="3.40.50.150">
    <property type="entry name" value="Vaccinia Virus protein VP39"/>
    <property type="match status" value="1"/>
</dbReference>